<dbReference type="GO" id="GO:0005737">
    <property type="term" value="C:cytoplasm"/>
    <property type="evidence" value="ECO:0007669"/>
    <property type="project" value="TreeGrafter"/>
</dbReference>
<dbReference type="InterPro" id="IPR021917">
    <property type="entry name" value="Unchr_Zn-peptidase-like"/>
</dbReference>
<dbReference type="Proteomes" id="UP001149163">
    <property type="component" value="Unassembled WGS sequence"/>
</dbReference>
<dbReference type="EMBL" id="JAPQKN010000002">
    <property type="protein sequence ID" value="KAJ5168530.1"/>
    <property type="molecule type" value="Genomic_DNA"/>
</dbReference>
<evidence type="ECO:0000313" key="2">
    <source>
        <dbReference type="EMBL" id="KAJ5168530.1"/>
    </source>
</evidence>
<comment type="caution">
    <text evidence="2">The sequence shown here is derived from an EMBL/GenBank/DDBJ whole genome shotgun (WGS) entry which is preliminary data.</text>
</comment>
<evidence type="ECO:0000256" key="1">
    <source>
        <dbReference type="SAM" id="MobiDB-lite"/>
    </source>
</evidence>
<dbReference type="PANTHER" id="PTHR21054:SF2">
    <property type="entry name" value="MIP04191P"/>
    <property type="match status" value="1"/>
</dbReference>
<reference evidence="2" key="2">
    <citation type="journal article" date="2023" name="IMA Fungus">
        <title>Comparative genomic study of the Penicillium genus elucidates a diverse pangenome and 15 lateral gene transfer events.</title>
        <authorList>
            <person name="Petersen C."/>
            <person name="Sorensen T."/>
            <person name="Nielsen M.R."/>
            <person name="Sondergaard T.E."/>
            <person name="Sorensen J.L."/>
            <person name="Fitzpatrick D.A."/>
            <person name="Frisvad J.C."/>
            <person name="Nielsen K.L."/>
        </authorList>
    </citation>
    <scope>NUCLEOTIDE SEQUENCE</scope>
    <source>
        <strain evidence="2">IBT 26290</strain>
    </source>
</reference>
<protein>
    <recommendedName>
        <fullName evidence="4">Jacalin-type lectin domain-containing protein</fullName>
    </recommendedName>
</protein>
<sequence>MAKHTLDPGSASTTRRVRPTHIDKRPFKITNLDDGEEVHQSCLVVHGECQALDYAETNFVSVSSSDMLHPSPTAQHWPLNKGQWTALVMLSPGLNKLAFKLNHAGGTSDSLEITVNYLPLLQLPPLHLAILVAKDSPLLIDCPPAKYGSISTAHSGIDAAISKLRMSAYMWQALTAEDFRQKGLGRRSFRLEEEWAPNTTTQRAHQYVPEESSQMGTVAKVHIIRSEKTVAELRDADIAQQNPDGRDRNALHKYFEEALIKYGAPFESRCRPVVAGMILDAHYSTEQSMITAHAALGCHKRDGVSLGIFGSHLAYSWPRFLEEVPSCLTDMTPPGDTVGNDNGECETMRGACFVGQGAFLHEVGHAFGADHTTGIMARGYSKSWAMNFVELEADDSRKNESKWDLQDTLKFKLLPHFALPGDHPVTKEFKQANVRVEVSIGRNDELDPDDKNEGLRVCCAAGLAQVKIQSGENDPTIHDFMDDSNSSPCTEFQIFNIREKFDQSQALKITAIGMNGKQRIVSDFWAMLKDLPYVLLPGSDLILHKKSVRSPHLESVDNDDHFIKWAMLLHHRGKDGQLYRATSIDLRVGCTMDGAVVYYADGQHANCGPAHDRHSGEPHEFGGHESERRDIPAGETITQVKICTESSGWGSLAGIRMTLSNGDEWGYLNNGYDDNNKDRDNESSEAVVTLKPEEGEVIVGFYGTSDRDSGFTQEFGILTAPKGVELPESIYDNLELLAQPN</sequence>
<accession>A0A9W9I8J1</accession>
<dbReference type="Pfam" id="PF12044">
    <property type="entry name" value="Metallopep"/>
    <property type="match status" value="1"/>
</dbReference>
<gene>
    <name evidence="2" type="ORF">N7482_004124</name>
</gene>
<name>A0A9W9I8J1_9EURO</name>
<evidence type="ECO:0008006" key="4">
    <source>
        <dbReference type="Google" id="ProtNLM"/>
    </source>
</evidence>
<dbReference type="AlphaFoldDB" id="A0A9W9I8J1"/>
<organism evidence="2 3">
    <name type="scientific">Penicillium canariense</name>
    <dbReference type="NCBI Taxonomy" id="189055"/>
    <lineage>
        <taxon>Eukaryota</taxon>
        <taxon>Fungi</taxon>
        <taxon>Dikarya</taxon>
        <taxon>Ascomycota</taxon>
        <taxon>Pezizomycotina</taxon>
        <taxon>Eurotiomycetes</taxon>
        <taxon>Eurotiomycetidae</taxon>
        <taxon>Eurotiales</taxon>
        <taxon>Aspergillaceae</taxon>
        <taxon>Penicillium</taxon>
    </lineage>
</organism>
<proteinExistence type="predicted"/>
<dbReference type="PANTHER" id="PTHR21054">
    <property type="entry name" value="ZINC METALLOPROTEINASE-RELATED"/>
    <property type="match status" value="1"/>
</dbReference>
<dbReference type="GeneID" id="81425425"/>
<dbReference type="RefSeq" id="XP_056544991.1">
    <property type="nucleotide sequence ID" value="XM_056686249.1"/>
</dbReference>
<dbReference type="OrthoDB" id="74460at2759"/>
<dbReference type="InterPro" id="IPR053002">
    <property type="entry name" value="Metalloproteinase_M10B"/>
</dbReference>
<evidence type="ECO:0000313" key="3">
    <source>
        <dbReference type="Proteomes" id="UP001149163"/>
    </source>
</evidence>
<reference evidence="2" key="1">
    <citation type="submission" date="2022-11" db="EMBL/GenBank/DDBJ databases">
        <authorList>
            <person name="Petersen C."/>
        </authorList>
    </citation>
    <scope>NUCLEOTIDE SEQUENCE</scope>
    <source>
        <strain evidence="2">IBT 26290</strain>
    </source>
</reference>
<dbReference type="SUPFAM" id="SSF55486">
    <property type="entry name" value="Metalloproteases ('zincins'), catalytic domain"/>
    <property type="match status" value="1"/>
</dbReference>
<feature type="region of interest" description="Disordered" evidence="1">
    <location>
        <begin position="1"/>
        <end position="20"/>
    </location>
</feature>
<keyword evidence="3" id="KW-1185">Reference proteome</keyword>